<dbReference type="GO" id="GO:0000287">
    <property type="term" value="F:magnesium ion binding"/>
    <property type="evidence" value="ECO:0007669"/>
    <property type="project" value="UniProtKB-UniRule"/>
</dbReference>
<dbReference type="OrthoDB" id="9763981at2"/>
<keyword evidence="5 9" id="KW-0479">Metal-binding</keyword>
<dbReference type="GO" id="GO:0042732">
    <property type="term" value="P:D-xylose metabolic process"/>
    <property type="evidence" value="ECO:0007669"/>
    <property type="project" value="UniProtKB-UniRule"/>
</dbReference>
<dbReference type="EC" id="5.3.1.5" evidence="3 9"/>
<evidence type="ECO:0000313" key="13">
    <source>
        <dbReference type="Proteomes" id="UP000254701"/>
    </source>
</evidence>
<evidence type="ECO:0000256" key="3">
    <source>
        <dbReference type="ARBA" id="ARBA00011958"/>
    </source>
</evidence>
<evidence type="ECO:0000256" key="8">
    <source>
        <dbReference type="ARBA" id="ARBA00033659"/>
    </source>
</evidence>
<dbReference type="EMBL" id="UFSM01000001">
    <property type="protein sequence ID" value="SUU88454.1"/>
    <property type="molecule type" value="Genomic_DNA"/>
</dbReference>
<dbReference type="Gene3D" id="3.20.20.150">
    <property type="entry name" value="Divalent-metal-dependent TIM barrel enzymes"/>
    <property type="match status" value="1"/>
</dbReference>
<dbReference type="InterPro" id="IPR013452">
    <property type="entry name" value="Xylose_isom_bac"/>
</dbReference>
<evidence type="ECO:0000256" key="7">
    <source>
        <dbReference type="ARBA" id="ARBA00023277"/>
    </source>
</evidence>
<dbReference type="AlphaFoldDB" id="A0A380WJV4"/>
<feature type="binding site" evidence="9">
    <location>
        <position position="300"/>
    </location>
    <ligand>
        <name>Mg(2+)</name>
        <dbReference type="ChEBI" id="CHEBI:18420"/>
        <label>1</label>
    </ligand>
</feature>
<keyword evidence="7 9" id="KW-0119">Carbohydrate metabolism</keyword>
<comment type="cofactor">
    <cofactor evidence="9">
        <name>Mg(2+)</name>
        <dbReference type="ChEBI" id="CHEBI:18420"/>
    </cofactor>
    <text evidence="9">Binds 2 magnesium ions per subunit.</text>
</comment>
<evidence type="ECO:0000256" key="9">
    <source>
        <dbReference type="HAMAP-Rule" id="MF_00455"/>
    </source>
</evidence>
<dbReference type="HAMAP" id="MF_00455">
    <property type="entry name" value="Xylose_isom_A"/>
    <property type="match status" value="1"/>
</dbReference>
<reference evidence="12 13" key="1">
    <citation type="submission" date="2018-06" db="EMBL/GenBank/DDBJ databases">
        <authorList>
            <consortium name="Pathogen Informatics"/>
            <person name="Doyle S."/>
        </authorList>
    </citation>
    <scope>NUCLEOTIDE SEQUENCE [LARGE SCALE GENOMIC DNA]</scope>
    <source>
        <strain evidence="12 13">NCTC10684</strain>
    </source>
</reference>
<feature type="active site" evidence="9">
    <location>
        <position position="108"/>
    </location>
</feature>
<evidence type="ECO:0000256" key="6">
    <source>
        <dbReference type="ARBA" id="ARBA00023235"/>
    </source>
</evidence>
<dbReference type="PRINTS" id="PR00688">
    <property type="entry name" value="XYLOSISMRASE"/>
</dbReference>
<dbReference type="PANTHER" id="PTHR48408">
    <property type="match status" value="1"/>
</dbReference>
<dbReference type="PANTHER" id="PTHR48408:SF1">
    <property type="entry name" value="XYLOSE ISOMERASE"/>
    <property type="match status" value="1"/>
</dbReference>
<comment type="subcellular location">
    <subcellularLocation>
        <location evidence="9 11">Cytoplasm</location>
    </subcellularLocation>
</comment>
<dbReference type="GO" id="GO:0005737">
    <property type="term" value="C:cytoplasm"/>
    <property type="evidence" value="ECO:0007669"/>
    <property type="project" value="UniProtKB-SubCell"/>
</dbReference>
<evidence type="ECO:0000256" key="1">
    <source>
        <dbReference type="ARBA" id="ARBA00005765"/>
    </source>
</evidence>
<keyword evidence="6 9" id="KW-0413">Isomerase</keyword>
<dbReference type="InterPro" id="IPR036237">
    <property type="entry name" value="Xyl_isomerase-like_sf"/>
</dbReference>
<comment type="subunit">
    <text evidence="2 9 11">Homotetramer.</text>
</comment>
<keyword evidence="4 9" id="KW-0859">Xylose metabolism</keyword>
<feature type="binding site" evidence="9">
    <location>
        <position position="275"/>
    </location>
    <ligand>
        <name>Mg(2+)</name>
        <dbReference type="ChEBI" id="CHEBI:18420"/>
        <label>2</label>
    </ligand>
</feature>
<dbReference type="NCBIfam" id="TIGR02630">
    <property type="entry name" value="xylose_isom_A"/>
    <property type="match status" value="1"/>
</dbReference>
<feature type="binding site" evidence="9">
    <location>
        <position position="272"/>
    </location>
    <ligand>
        <name>Mg(2+)</name>
        <dbReference type="ChEBI" id="CHEBI:18420"/>
        <label>2</label>
    </ligand>
</feature>
<proteinExistence type="inferred from homology"/>
<sequence length="441" mass="49032">MSTGYFGDIKPVRYEGPDSSNPLAYRHYNADEVVLGKRLEDHLRFAVAYWHSFAWPGGDPFGGQTFERPWFAKTGSGETMDDARLKADVAFELFSLLGVPYYCFHDADVRPEGATFAESAKRLDEIADHFEGRMAKTGVKLLWGTANLFSNRRFMAGAATNPDPDVFAYAAATVKHCMDVTRRLKGENYVLWGGREGYETLLNTDMGRELDQLGRFLNLVVDYKHRSGFTGAILIEPKPQEPTKHQYDYDVATVYGFLRKYGLENEVKVNIEQGHAILAGHSFEHELATANALGIFGSIDMNRNDYQSGWDTDQFPNNVPEMALAYYQVLLGGGFNTGGTNFDAKLRRQSLDPEDLLVAHIGGMDACARGLKAAAKMIEDKALSAPLDARYAGWTSTEATAMLAGERSLEQIAARVVAEGIEPQPKSGRQEYLENVVNRYV</sequence>
<evidence type="ECO:0000256" key="4">
    <source>
        <dbReference type="ARBA" id="ARBA00022629"/>
    </source>
</evidence>
<dbReference type="Proteomes" id="UP000254701">
    <property type="component" value="Unassembled WGS sequence"/>
</dbReference>
<feature type="binding site" evidence="9">
    <location>
        <position position="272"/>
    </location>
    <ligand>
        <name>Mg(2+)</name>
        <dbReference type="ChEBI" id="CHEBI:18420"/>
        <label>1</label>
    </ligand>
</feature>
<protein>
    <recommendedName>
        <fullName evidence="3 9">Xylose isomerase</fullName>
        <ecNumber evidence="3 9">5.3.1.5</ecNumber>
    </recommendedName>
</protein>
<gene>
    <name evidence="12" type="primary">xylA_2</name>
    <name evidence="9" type="synonym">xylA</name>
    <name evidence="12" type="ORF">NCTC10684_01678</name>
</gene>
<feature type="binding site" evidence="9">
    <location>
        <position position="313"/>
    </location>
    <ligand>
        <name>Mg(2+)</name>
        <dbReference type="ChEBI" id="CHEBI:18420"/>
        <label>2</label>
    </ligand>
</feature>
<evidence type="ECO:0000256" key="11">
    <source>
        <dbReference type="RuleBase" id="RU000610"/>
    </source>
</evidence>
<comment type="similarity">
    <text evidence="1 9 10">Belongs to the xylose isomerase family.</text>
</comment>
<feature type="binding site" evidence="9">
    <location>
        <position position="236"/>
    </location>
    <ligand>
        <name>Mg(2+)</name>
        <dbReference type="ChEBI" id="CHEBI:18420"/>
        <label>1</label>
    </ligand>
</feature>
<dbReference type="PROSITE" id="PS51415">
    <property type="entry name" value="XYLOSE_ISOMERASE"/>
    <property type="match status" value="1"/>
</dbReference>
<organism evidence="12 13">
    <name type="scientific">Aminobacter aminovorans</name>
    <name type="common">Chelatobacter heintzii</name>
    <dbReference type="NCBI Taxonomy" id="83263"/>
    <lineage>
        <taxon>Bacteria</taxon>
        <taxon>Pseudomonadati</taxon>
        <taxon>Pseudomonadota</taxon>
        <taxon>Alphaproteobacteria</taxon>
        <taxon>Hyphomicrobiales</taxon>
        <taxon>Phyllobacteriaceae</taxon>
        <taxon>Aminobacter</taxon>
    </lineage>
</organism>
<dbReference type="RefSeq" id="WP_115730786.1">
    <property type="nucleotide sequence ID" value="NZ_BAAAVY010000008.1"/>
</dbReference>
<accession>A0A380WJV4</accession>
<comment type="catalytic activity">
    <reaction evidence="8 9 10">
        <text>alpha-D-xylose = alpha-D-xylulofuranose</text>
        <dbReference type="Rhea" id="RHEA:22816"/>
        <dbReference type="ChEBI" id="CHEBI:28518"/>
        <dbReference type="ChEBI" id="CHEBI:188998"/>
        <dbReference type="EC" id="5.3.1.5"/>
    </reaction>
</comment>
<dbReference type="SUPFAM" id="SSF51658">
    <property type="entry name" value="Xylose isomerase-like"/>
    <property type="match status" value="1"/>
</dbReference>
<evidence type="ECO:0000313" key="12">
    <source>
        <dbReference type="EMBL" id="SUU88454.1"/>
    </source>
</evidence>
<keyword evidence="9" id="KW-0460">Magnesium</keyword>
<dbReference type="InterPro" id="IPR001998">
    <property type="entry name" value="Xylose_isomerase"/>
</dbReference>
<dbReference type="GO" id="GO:0009045">
    <property type="term" value="F:xylose isomerase activity"/>
    <property type="evidence" value="ECO:0007669"/>
    <property type="project" value="UniProtKB-UniRule"/>
</dbReference>
<evidence type="ECO:0000256" key="2">
    <source>
        <dbReference type="ARBA" id="ARBA00011881"/>
    </source>
</evidence>
<dbReference type="NCBIfam" id="NF003998">
    <property type="entry name" value="PRK05474.1"/>
    <property type="match status" value="1"/>
</dbReference>
<feature type="binding site" evidence="9">
    <location>
        <position position="343"/>
    </location>
    <ligand>
        <name>Mg(2+)</name>
        <dbReference type="ChEBI" id="CHEBI:18420"/>
        <label>1</label>
    </ligand>
</feature>
<evidence type="ECO:0000256" key="5">
    <source>
        <dbReference type="ARBA" id="ARBA00022723"/>
    </source>
</evidence>
<feature type="binding site" evidence="9">
    <location>
        <position position="311"/>
    </location>
    <ligand>
        <name>Mg(2+)</name>
        <dbReference type="ChEBI" id="CHEBI:18420"/>
        <label>2</label>
    </ligand>
</feature>
<keyword evidence="9" id="KW-0963">Cytoplasm</keyword>
<feature type="active site" evidence="9">
    <location>
        <position position="105"/>
    </location>
</feature>
<evidence type="ECO:0000256" key="10">
    <source>
        <dbReference type="RuleBase" id="RU000609"/>
    </source>
</evidence>
<name>A0A380WJV4_AMIAI</name>